<reference evidence="2" key="1">
    <citation type="submission" date="2019-11" db="UniProtKB">
        <authorList>
            <consortium name="WormBaseParasite"/>
        </authorList>
    </citation>
    <scope>IDENTIFICATION</scope>
</reference>
<keyword evidence="1" id="KW-1133">Transmembrane helix</keyword>
<protein>
    <submittedName>
        <fullName evidence="2">G_PROTEIN_RECEP_F1_2 domain-containing protein</fullName>
    </submittedName>
</protein>
<dbReference type="AlphaFoldDB" id="A0A5K3EQF7"/>
<evidence type="ECO:0000256" key="1">
    <source>
        <dbReference type="SAM" id="Phobius"/>
    </source>
</evidence>
<name>A0A5K3EQF7_MESCO</name>
<dbReference type="WBParaSite" id="MCU_002275-RA">
    <property type="protein sequence ID" value="MCU_002275-RA"/>
    <property type="gene ID" value="MCU_002275"/>
</dbReference>
<keyword evidence="1" id="KW-0472">Membrane</keyword>
<evidence type="ECO:0000313" key="2">
    <source>
        <dbReference type="WBParaSite" id="MCU_002275-RA"/>
    </source>
</evidence>
<proteinExistence type="predicted"/>
<keyword evidence="1" id="KW-0812">Transmembrane</keyword>
<feature type="transmembrane region" description="Helical" evidence="1">
    <location>
        <begin position="26"/>
        <end position="50"/>
    </location>
</feature>
<accession>A0A5K3EQF7</accession>
<organism evidence="2">
    <name type="scientific">Mesocestoides corti</name>
    <name type="common">Flatworm</name>
    <dbReference type="NCBI Taxonomy" id="53468"/>
    <lineage>
        <taxon>Eukaryota</taxon>
        <taxon>Metazoa</taxon>
        <taxon>Spiralia</taxon>
        <taxon>Lophotrochozoa</taxon>
        <taxon>Platyhelminthes</taxon>
        <taxon>Cestoda</taxon>
        <taxon>Eucestoda</taxon>
        <taxon>Cyclophyllidea</taxon>
        <taxon>Mesocestoididae</taxon>
        <taxon>Mesocestoides</taxon>
    </lineage>
</organism>
<sequence>TTEQALLTNHKTRQYIRRFPSEFTTLAVLFLIYCSSSILVYGWLQIFLVVHSNTQRQRIV</sequence>